<organism evidence="4">
    <name type="scientific">Enterobius vermicularis</name>
    <name type="common">Human pinworm</name>
    <dbReference type="NCBI Taxonomy" id="51028"/>
    <lineage>
        <taxon>Eukaryota</taxon>
        <taxon>Metazoa</taxon>
        <taxon>Ecdysozoa</taxon>
        <taxon>Nematoda</taxon>
        <taxon>Chromadorea</taxon>
        <taxon>Rhabditida</taxon>
        <taxon>Spirurina</taxon>
        <taxon>Oxyuridomorpha</taxon>
        <taxon>Oxyuroidea</taxon>
        <taxon>Oxyuridae</taxon>
        <taxon>Enterobius</taxon>
    </lineage>
</organism>
<accession>A0A0N4VPP8</accession>
<dbReference type="Proteomes" id="UP000274131">
    <property type="component" value="Unassembled WGS sequence"/>
</dbReference>
<dbReference type="WBParaSite" id="EVEC_0001297701-mRNA-1">
    <property type="protein sequence ID" value="EVEC_0001297701-mRNA-1"/>
    <property type="gene ID" value="EVEC_0001297701"/>
</dbReference>
<keyword evidence="1" id="KW-0812">Transmembrane</keyword>
<dbReference type="EMBL" id="UXUI01013563">
    <property type="protein sequence ID" value="VDD97393.1"/>
    <property type="molecule type" value="Genomic_DNA"/>
</dbReference>
<keyword evidence="3" id="KW-1185">Reference proteome</keyword>
<dbReference type="OrthoDB" id="5807244at2759"/>
<dbReference type="AlphaFoldDB" id="A0A0N4VPP8"/>
<evidence type="ECO:0000313" key="3">
    <source>
        <dbReference type="Proteomes" id="UP000274131"/>
    </source>
</evidence>
<reference evidence="2 3" key="2">
    <citation type="submission" date="2018-10" db="EMBL/GenBank/DDBJ databases">
        <authorList>
            <consortium name="Pathogen Informatics"/>
        </authorList>
    </citation>
    <scope>NUCLEOTIDE SEQUENCE [LARGE SCALE GENOMIC DNA]</scope>
</reference>
<sequence>MRPVMPAFCTGKDTTLYIFAGCTVQVGLNFYAVLFRLLCYLFFFFSIFCTSNFFFFF</sequence>
<reference evidence="4" key="1">
    <citation type="submission" date="2017-02" db="UniProtKB">
        <authorList>
            <consortium name="WormBaseParasite"/>
        </authorList>
    </citation>
    <scope>IDENTIFICATION</scope>
</reference>
<name>A0A0N4VPP8_ENTVE</name>
<keyword evidence="1" id="KW-1133">Transmembrane helix</keyword>
<evidence type="ECO:0000313" key="2">
    <source>
        <dbReference type="EMBL" id="VDD97393.1"/>
    </source>
</evidence>
<keyword evidence="1" id="KW-0472">Membrane</keyword>
<proteinExistence type="predicted"/>
<evidence type="ECO:0000313" key="4">
    <source>
        <dbReference type="WBParaSite" id="EVEC_0001297701-mRNA-1"/>
    </source>
</evidence>
<gene>
    <name evidence="2" type="ORF">EVEC_LOCUS12144</name>
</gene>
<protein>
    <submittedName>
        <fullName evidence="2 4">Uncharacterized protein</fullName>
    </submittedName>
</protein>
<evidence type="ECO:0000256" key="1">
    <source>
        <dbReference type="SAM" id="Phobius"/>
    </source>
</evidence>
<feature type="transmembrane region" description="Helical" evidence="1">
    <location>
        <begin position="33"/>
        <end position="56"/>
    </location>
</feature>
<dbReference type="SUPFAM" id="SSF55149">
    <property type="entry name" value="Pepsin inhibitor-3"/>
    <property type="match status" value="1"/>
</dbReference>